<organism evidence="2 3">
    <name type="scientific">Rubus argutus</name>
    <name type="common">Southern blackberry</name>
    <dbReference type="NCBI Taxonomy" id="59490"/>
    <lineage>
        <taxon>Eukaryota</taxon>
        <taxon>Viridiplantae</taxon>
        <taxon>Streptophyta</taxon>
        <taxon>Embryophyta</taxon>
        <taxon>Tracheophyta</taxon>
        <taxon>Spermatophyta</taxon>
        <taxon>Magnoliopsida</taxon>
        <taxon>eudicotyledons</taxon>
        <taxon>Gunneridae</taxon>
        <taxon>Pentapetalae</taxon>
        <taxon>rosids</taxon>
        <taxon>fabids</taxon>
        <taxon>Rosales</taxon>
        <taxon>Rosaceae</taxon>
        <taxon>Rosoideae</taxon>
        <taxon>Rosoideae incertae sedis</taxon>
        <taxon>Rubus</taxon>
    </lineage>
</organism>
<dbReference type="AlphaFoldDB" id="A0AAW1XZG1"/>
<sequence>MASREEVIDWYSRGVCNIEKYNIDAAFRSSRANEAYIFMGNEYVLLNYAPGSTNDRVLNGPHLVCHGFPALQDTAFGEYGIDCAFGSHNQNEAFIFCLNLCAQINYAPVTTYDWMINRQFSIGGMFPFLQGTRFERGVDAAFESSEKYEAYLFKDDMYALINYNSGHLIRLQPITDGFHSLENTIFASGFDAAFASHKTNEAYLFKGDSYALINFAPGTTNDYIIGGVKPILPNWSSLRSVLPRKNRGLDRHNHSLPQKYRPEDE</sequence>
<dbReference type="EMBL" id="JBEDUW010000003">
    <property type="protein sequence ID" value="KAK9941188.1"/>
    <property type="molecule type" value="Genomic_DNA"/>
</dbReference>
<keyword evidence="3" id="KW-1185">Reference proteome</keyword>
<evidence type="ECO:0000313" key="3">
    <source>
        <dbReference type="Proteomes" id="UP001457282"/>
    </source>
</evidence>
<reference evidence="2 3" key="1">
    <citation type="journal article" date="2023" name="G3 (Bethesda)">
        <title>A chromosome-length genome assembly and annotation of blackberry (Rubus argutus, cv. 'Hillquist').</title>
        <authorList>
            <person name="Bruna T."/>
            <person name="Aryal R."/>
            <person name="Dudchenko O."/>
            <person name="Sargent D.J."/>
            <person name="Mead D."/>
            <person name="Buti M."/>
            <person name="Cavallini A."/>
            <person name="Hytonen T."/>
            <person name="Andres J."/>
            <person name="Pham M."/>
            <person name="Weisz D."/>
            <person name="Mascagni F."/>
            <person name="Usai G."/>
            <person name="Natali L."/>
            <person name="Bassil N."/>
            <person name="Fernandez G.E."/>
            <person name="Lomsadze A."/>
            <person name="Armour M."/>
            <person name="Olukolu B."/>
            <person name="Poorten T."/>
            <person name="Britton C."/>
            <person name="Davik J."/>
            <person name="Ashrafi H."/>
            <person name="Aiden E.L."/>
            <person name="Borodovsky M."/>
            <person name="Worthington M."/>
        </authorList>
    </citation>
    <scope>NUCLEOTIDE SEQUENCE [LARGE SCALE GENOMIC DNA]</scope>
    <source>
        <strain evidence="2">PI 553951</strain>
    </source>
</reference>
<comment type="caution">
    <text evidence="2">The sequence shown here is derived from an EMBL/GenBank/DDBJ whole genome shotgun (WGS) entry which is preliminary data.</text>
</comment>
<dbReference type="Proteomes" id="UP001457282">
    <property type="component" value="Unassembled WGS sequence"/>
</dbReference>
<dbReference type="SMART" id="SM00120">
    <property type="entry name" value="HX"/>
    <property type="match status" value="3"/>
</dbReference>
<evidence type="ECO:0000313" key="2">
    <source>
        <dbReference type="EMBL" id="KAK9941188.1"/>
    </source>
</evidence>
<evidence type="ECO:0000256" key="1">
    <source>
        <dbReference type="PROSITE-ProRule" id="PRU01011"/>
    </source>
</evidence>
<dbReference type="SUPFAM" id="SSF50923">
    <property type="entry name" value="Hemopexin-like domain"/>
    <property type="match status" value="1"/>
</dbReference>
<dbReference type="Gene3D" id="2.110.10.10">
    <property type="entry name" value="Hemopexin-like domain"/>
    <property type="match status" value="1"/>
</dbReference>
<accession>A0AAW1XZG1</accession>
<dbReference type="InterPro" id="IPR018487">
    <property type="entry name" value="Hemopexin-like_repeat"/>
</dbReference>
<proteinExistence type="predicted"/>
<gene>
    <name evidence="2" type="ORF">M0R45_017807</name>
</gene>
<feature type="repeat" description="Hemopexin" evidence="1">
    <location>
        <begin position="187"/>
        <end position="238"/>
    </location>
</feature>
<feature type="repeat" description="Hemopexin" evidence="1">
    <location>
        <begin position="135"/>
        <end position="181"/>
    </location>
</feature>
<name>A0AAW1XZG1_RUBAR</name>
<protein>
    <submittedName>
        <fullName evidence="2">Uncharacterized protein</fullName>
    </submittedName>
</protein>
<dbReference type="InterPro" id="IPR036375">
    <property type="entry name" value="Hemopexin-like_dom_sf"/>
</dbReference>
<dbReference type="PROSITE" id="PS51642">
    <property type="entry name" value="HEMOPEXIN_2"/>
    <property type="match status" value="2"/>
</dbReference>